<organism evidence="12 13">
    <name type="scientific">Mixta gaviniae</name>
    <dbReference type="NCBI Taxonomy" id="665914"/>
    <lineage>
        <taxon>Bacteria</taxon>
        <taxon>Pseudomonadati</taxon>
        <taxon>Pseudomonadota</taxon>
        <taxon>Gammaproteobacteria</taxon>
        <taxon>Enterobacterales</taxon>
        <taxon>Erwiniaceae</taxon>
        <taxon>Mixta</taxon>
    </lineage>
</organism>
<evidence type="ECO:0000256" key="2">
    <source>
        <dbReference type="ARBA" id="ARBA00022500"/>
    </source>
</evidence>
<dbReference type="GO" id="GO:0007165">
    <property type="term" value="P:signal transduction"/>
    <property type="evidence" value="ECO:0007669"/>
    <property type="project" value="UniProtKB-KW"/>
</dbReference>
<sequence length="646" mass="69085">MSSLAAWTSGFNNLSVGKKLTSGFALVLFICLVVAGAGIRGFSTIGENAQKQQLVVQMVQQLNQARLNRTLFQFTGESQYGEKNAQALQQLRQLTETLETLTWHPEGQAMLTTVRQGMENYLGMRETFVQALQQRNTLLQQLRTDTLAGYGRQSEALSRQNSDTGAALAASRLDVAIQRVINLWPAFIAQPDEARKGDIVTALSAVTERSALLKSSVQGDDASWVAGVATEAARLHDALENFQNVFAHQREQSTVLTAAAEKLNTAVNALYQFQTEQAAGTITEASAIMYIAVALGVLAGLLIAWRITRNITYPLRETLLVANKIASGDLTANINTERGDEPGLLMQAVGRMNQNLQEIILQVRQGVDNVARASAEIAAGNIDLSSRTEQQSAAVVETAASMEQLTSTVKQNADNAHQASRLALEASDNAGRGGKIVQDVVVTMEDISASSRKIADIINVINGIAFQTNILALNAAVEAARAGEQGRGFAVVAGEVRSLAQRSATAAREIETLINEAGQKVDNGSRLVSSAGQAMDDIVRSVSQVSGIMNEIASASEEQSRGILQIGQAMTEMDTTTQQNAALVEESSAAASSLEDQARQLEQTVAVFKTAQRGFERSPTVSAPRPRVLTPTPAAATASQGGWEQF</sequence>
<evidence type="ECO:0000256" key="3">
    <source>
        <dbReference type="ARBA" id="ARBA00023224"/>
    </source>
</evidence>
<feature type="domain" description="HAMP" evidence="10">
    <location>
        <begin position="309"/>
        <end position="361"/>
    </location>
</feature>
<dbReference type="EMBL" id="CP026377">
    <property type="protein sequence ID" value="AUX91697.1"/>
    <property type="molecule type" value="Genomic_DNA"/>
</dbReference>
<keyword evidence="8" id="KW-1133">Transmembrane helix</keyword>
<keyword evidence="8" id="KW-0812">Transmembrane</keyword>
<dbReference type="SUPFAM" id="SSF58104">
    <property type="entry name" value="Methyl-accepting chemotaxis protein (MCP) signaling domain"/>
    <property type="match status" value="1"/>
</dbReference>
<evidence type="ECO:0000256" key="6">
    <source>
        <dbReference type="SAM" id="Coils"/>
    </source>
</evidence>
<evidence type="ECO:0000256" key="4">
    <source>
        <dbReference type="ARBA" id="ARBA00029447"/>
    </source>
</evidence>
<dbReference type="CDD" id="cd11386">
    <property type="entry name" value="MCP_signal"/>
    <property type="match status" value="1"/>
</dbReference>
<protein>
    <submittedName>
        <fullName evidence="12">Methyl-accepting chemotaxis protein I (Serine chemoreceptor protein)</fullName>
    </submittedName>
</protein>
<dbReference type="CDD" id="cd06225">
    <property type="entry name" value="HAMP"/>
    <property type="match status" value="1"/>
</dbReference>
<evidence type="ECO:0000256" key="8">
    <source>
        <dbReference type="SAM" id="Phobius"/>
    </source>
</evidence>
<keyword evidence="12" id="KW-0675">Receptor</keyword>
<keyword evidence="3 5" id="KW-0807">Transducer</keyword>
<dbReference type="FunFam" id="1.10.287.950:FF:000001">
    <property type="entry name" value="Methyl-accepting chemotaxis sensory transducer"/>
    <property type="match status" value="1"/>
</dbReference>
<name>A0A2L0IB28_9GAMM</name>
<keyword evidence="6" id="KW-0175">Coiled coil</keyword>
<dbReference type="GO" id="GO:0005886">
    <property type="term" value="C:plasma membrane"/>
    <property type="evidence" value="ECO:0007669"/>
    <property type="project" value="TreeGrafter"/>
</dbReference>
<dbReference type="InterPro" id="IPR032255">
    <property type="entry name" value="HBM"/>
</dbReference>
<keyword evidence="8" id="KW-0472">Membrane</keyword>
<dbReference type="SMART" id="SM00283">
    <property type="entry name" value="MA"/>
    <property type="match status" value="1"/>
</dbReference>
<proteinExistence type="inferred from homology"/>
<dbReference type="SMART" id="SM00304">
    <property type="entry name" value="HAMP"/>
    <property type="match status" value="1"/>
</dbReference>
<evidence type="ECO:0000259" key="9">
    <source>
        <dbReference type="PROSITE" id="PS50111"/>
    </source>
</evidence>
<dbReference type="GO" id="GO:0004888">
    <property type="term" value="F:transmembrane signaling receptor activity"/>
    <property type="evidence" value="ECO:0007669"/>
    <property type="project" value="InterPro"/>
</dbReference>
<dbReference type="PROSITE" id="PS50111">
    <property type="entry name" value="CHEMOTAXIS_TRANSDUC_2"/>
    <property type="match status" value="1"/>
</dbReference>
<gene>
    <name evidence="12" type="ORF">C2E15_00355</name>
</gene>
<feature type="compositionally biased region" description="Polar residues" evidence="7">
    <location>
        <begin position="637"/>
        <end position="646"/>
    </location>
</feature>
<accession>A0A2L0IB28</accession>
<feature type="transmembrane region" description="Helical" evidence="8">
    <location>
        <begin position="287"/>
        <end position="307"/>
    </location>
</feature>
<evidence type="ECO:0000259" key="10">
    <source>
        <dbReference type="PROSITE" id="PS50885"/>
    </source>
</evidence>
<feature type="region of interest" description="Disordered" evidence="7">
    <location>
        <begin position="615"/>
        <end position="646"/>
    </location>
</feature>
<dbReference type="SMART" id="SM01358">
    <property type="entry name" value="HBM"/>
    <property type="match status" value="1"/>
</dbReference>
<evidence type="ECO:0000313" key="13">
    <source>
        <dbReference type="Proteomes" id="UP000238365"/>
    </source>
</evidence>
<dbReference type="KEGG" id="pgz:C2E15_00355"/>
<evidence type="ECO:0000256" key="5">
    <source>
        <dbReference type="PROSITE-ProRule" id="PRU00284"/>
    </source>
</evidence>
<feature type="coiled-coil region" evidence="6">
    <location>
        <begin position="584"/>
        <end position="611"/>
    </location>
</feature>
<feature type="transmembrane region" description="Helical" evidence="8">
    <location>
        <begin position="20"/>
        <end position="42"/>
    </location>
</feature>
<comment type="subcellular location">
    <subcellularLocation>
        <location evidence="1">Membrane</location>
    </subcellularLocation>
</comment>
<dbReference type="InterPro" id="IPR004090">
    <property type="entry name" value="Chemotax_Me-accpt_rcpt"/>
</dbReference>
<keyword evidence="2" id="KW-0145">Chemotaxis</keyword>
<dbReference type="GO" id="GO:0006935">
    <property type="term" value="P:chemotaxis"/>
    <property type="evidence" value="ECO:0007669"/>
    <property type="project" value="UniProtKB-KW"/>
</dbReference>
<dbReference type="InterPro" id="IPR003660">
    <property type="entry name" value="HAMP_dom"/>
</dbReference>
<evidence type="ECO:0000313" key="12">
    <source>
        <dbReference type="EMBL" id="AUX91697.1"/>
    </source>
</evidence>
<dbReference type="Proteomes" id="UP000238365">
    <property type="component" value="Chromosome"/>
</dbReference>
<dbReference type="Pfam" id="PF00672">
    <property type="entry name" value="HAMP"/>
    <property type="match status" value="1"/>
</dbReference>
<dbReference type="AlphaFoldDB" id="A0A2L0IB28"/>
<feature type="domain" description="Methyl-accepting transducer" evidence="9">
    <location>
        <begin position="366"/>
        <end position="595"/>
    </location>
</feature>
<dbReference type="Pfam" id="PF00015">
    <property type="entry name" value="MCPsignal"/>
    <property type="match status" value="1"/>
</dbReference>
<dbReference type="PROSITE" id="PS51753">
    <property type="entry name" value="HBM"/>
    <property type="match status" value="1"/>
</dbReference>
<evidence type="ECO:0000259" key="11">
    <source>
        <dbReference type="PROSITE" id="PS51753"/>
    </source>
</evidence>
<feature type="domain" description="HBM" evidence="11">
    <location>
        <begin position="47"/>
        <end position="282"/>
    </location>
</feature>
<evidence type="ECO:0000256" key="7">
    <source>
        <dbReference type="SAM" id="MobiDB-lite"/>
    </source>
</evidence>
<dbReference type="PROSITE" id="PS50885">
    <property type="entry name" value="HAMP"/>
    <property type="match status" value="1"/>
</dbReference>
<reference evidence="12 13" key="1">
    <citation type="submission" date="2018-01" db="EMBL/GenBank/DDBJ databases">
        <title>Complete and assembled Genome of Pantoea gaviniae DSM22758T.</title>
        <authorList>
            <person name="Stevens M.J.A."/>
            <person name="Zurfluh K."/>
            <person name="Stephan R."/>
        </authorList>
    </citation>
    <scope>NUCLEOTIDE SEQUENCE [LARGE SCALE GENOMIC DNA]</scope>
    <source>
        <strain evidence="12 13">DSM 22758</strain>
    </source>
</reference>
<dbReference type="PANTHER" id="PTHR43531">
    <property type="entry name" value="PROTEIN ICFG"/>
    <property type="match status" value="1"/>
</dbReference>
<comment type="similarity">
    <text evidence="4">Belongs to the methyl-accepting chemotaxis (MCP) protein family.</text>
</comment>
<keyword evidence="13" id="KW-1185">Reference proteome</keyword>
<dbReference type="RefSeq" id="WP_104955640.1">
    <property type="nucleotide sequence ID" value="NZ_CP026377.1"/>
</dbReference>
<dbReference type="InterPro" id="IPR051310">
    <property type="entry name" value="MCP_chemotaxis"/>
</dbReference>
<dbReference type="PRINTS" id="PR00260">
    <property type="entry name" value="CHEMTRNSDUCR"/>
</dbReference>
<dbReference type="InterPro" id="IPR004089">
    <property type="entry name" value="MCPsignal_dom"/>
</dbReference>
<dbReference type="Gene3D" id="1.10.287.950">
    <property type="entry name" value="Methyl-accepting chemotaxis protein"/>
    <property type="match status" value="1"/>
</dbReference>
<evidence type="ECO:0000256" key="1">
    <source>
        <dbReference type="ARBA" id="ARBA00004370"/>
    </source>
</evidence>
<dbReference type="PANTHER" id="PTHR43531:SF5">
    <property type="entry name" value="METHYL-ACCEPTING CHEMOTAXIS PROTEIN III"/>
    <property type="match status" value="1"/>
</dbReference>